<gene>
    <name evidence="1" type="ORF">DICPUDRAFT_84808</name>
</gene>
<dbReference type="PANTHER" id="PTHR32142:SF52">
    <property type="entry name" value="BTB DOMAIN-CONTAINING PROTEIN"/>
    <property type="match status" value="1"/>
</dbReference>
<reference evidence="2" key="1">
    <citation type="journal article" date="2011" name="Genome Biol.">
        <title>Comparative genomics of the social amoebae Dictyostelium discoideum and Dictyostelium purpureum.</title>
        <authorList>
            <consortium name="US DOE Joint Genome Institute (JGI-PGF)"/>
            <person name="Sucgang R."/>
            <person name="Kuo A."/>
            <person name="Tian X."/>
            <person name="Salerno W."/>
            <person name="Parikh A."/>
            <person name="Feasley C.L."/>
            <person name="Dalin E."/>
            <person name="Tu H."/>
            <person name="Huang E."/>
            <person name="Barry K."/>
            <person name="Lindquist E."/>
            <person name="Shapiro H."/>
            <person name="Bruce D."/>
            <person name="Schmutz J."/>
            <person name="Salamov A."/>
            <person name="Fey P."/>
            <person name="Gaudet P."/>
            <person name="Anjard C."/>
            <person name="Babu M.M."/>
            <person name="Basu S."/>
            <person name="Bushmanova Y."/>
            <person name="van der Wel H."/>
            <person name="Katoh-Kurasawa M."/>
            <person name="Dinh C."/>
            <person name="Coutinho P.M."/>
            <person name="Saito T."/>
            <person name="Elias M."/>
            <person name="Schaap P."/>
            <person name="Kay R.R."/>
            <person name="Henrissat B."/>
            <person name="Eichinger L."/>
            <person name="Rivero F."/>
            <person name="Putnam N.H."/>
            <person name="West C.M."/>
            <person name="Loomis W.F."/>
            <person name="Chisholm R.L."/>
            <person name="Shaulsky G."/>
            <person name="Strassmann J.E."/>
            <person name="Queller D.C."/>
            <person name="Kuspa A."/>
            <person name="Grigoriev I.V."/>
        </authorList>
    </citation>
    <scope>NUCLEOTIDE SEQUENCE [LARGE SCALE GENOMIC DNA]</scope>
    <source>
        <strain evidence="2">QSDP1</strain>
    </source>
</reference>
<name>F1A3T2_DICPU</name>
<dbReference type="PANTHER" id="PTHR32142">
    <property type="entry name" value="B BOX-TYPE DOMAIN-CONTAINING PROTEIN-RELATED"/>
    <property type="match status" value="1"/>
</dbReference>
<protein>
    <submittedName>
        <fullName evidence="1">Uncharacterized protein</fullName>
    </submittedName>
</protein>
<evidence type="ECO:0000313" key="1">
    <source>
        <dbReference type="EMBL" id="EGC29145.1"/>
    </source>
</evidence>
<accession>F1A3T2</accession>
<dbReference type="AlphaFoldDB" id="F1A3T2"/>
<dbReference type="RefSeq" id="XP_003294326.1">
    <property type="nucleotide sequence ID" value="XM_003294278.1"/>
</dbReference>
<evidence type="ECO:0000313" key="2">
    <source>
        <dbReference type="Proteomes" id="UP000001064"/>
    </source>
</evidence>
<keyword evidence="2" id="KW-1185">Reference proteome</keyword>
<dbReference type="GeneID" id="10506480"/>
<dbReference type="InParanoid" id="F1A3T2"/>
<proteinExistence type="predicted"/>
<dbReference type="EMBL" id="GL871476">
    <property type="protein sequence ID" value="EGC29145.1"/>
    <property type="molecule type" value="Genomic_DNA"/>
</dbReference>
<organism evidence="1 2">
    <name type="scientific">Dictyostelium purpureum</name>
    <name type="common">Slime mold</name>
    <dbReference type="NCBI Taxonomy" id="5786"/>
    <lineage>
        <taxon>Eukaryota</taxon>
        <taxon>Amoebozoa</taxon>
        <taxon>Evosea</taxon>
        <taxon>Eumycetozoa</taxon>
        <taxon>Dictyostelia</taxon>
        <taxon>Dictyosteliales</taxon>
        <taxon>Dictyosteliaceae</taxon>
        <taxon>Dictyostelium</taxon>
    </lineage>
</organism>
<dbReference type="KEGG" id="dpp:DICPUDRAFT_84808"/>
<dbReference type="Proteomes" id="UP000001064">
    <property type="component" value="Unassembled WGS sequence"/>
</dbReference>
<sequence>MDKEDLFWKVFKNKYLLNKILESFSSISLTKSSIYEPLNRIKFVSITQFSFIVHKKLWNILLDKLESNQLLFIDSEPSFIEFLNIFKEKQFFYVIEAFDRYMKRNKISYPTEVLSASIKAFNLLALNYFGKSGFNQVSSKHYSLDQALSTLGIFRALLEMDDDGKSMSLQLKKTILRKVVEQGERGEDVLRFLLDNPKHIIVGDKNSPSEHRILLFYFGKLKSLDLKYRVLELDFISECSLSFFQHYHLTNSLALDPSPENIIFNIHLFYKLVKLEQVPQGTQDIIKSIQESNDSDFKSEKAEELVRTMRFDSVPIVKTRNKNAVFRDQTICIKVNNFYSCHNFVVRPCVDHYAVSLFTNSLSECDIEKIKAYDEMDQKYQLVVDYIESSINEESSDSGSEEGNDEDIFDEDIFDEEEEVKETSLEVLYGSHIFFGSKPLERARELINYLNETGYKSFTDGLFKVFVIQLVSEYVSKEALEKLKIDFSYFQEATTQLLLLYAAYHDLAIVEYIVSNPTFNYDSVKVDESIVEKIVKSQKFDYLMYSLDSEFTHSKVKSNDIISIIKLLCSCTPPEYHKSLKSLFNHLYRVLLSTPDVSYQQLAYIRNLFKSDSIEIKEDHFTTFNYLYIRSNKFSKYLVCHPYCHLILDELGLNYYNASKNYNQFLFFDIKHVLNPLEFPFDEIFNGRFNENNFKSIFLKLRTSFIKQSIKYQIPKTSFYEEEKEYLLCISRMDILLEITKEIGSVKFIIDENFCRSISPDELDYLLENIKINSDMSRILYNFYQREKRFDLIANNNFNNFKNDNNNNNK</sequence>
<dbReference type="VEuPathDB" id="AmoebaDB:DICPUDRAFT_84808"/>